<keyword evidence="2 9" id="KW-0820">tRNA-binding</keyword>
<comment type="catalytic activity">
    <reaction evidence="9">
        <text>cytidine(34) in elongator tRNA(Met) + acetyl-CoA + ATP + H2O = N(4)-acetylcytidine(34) in elongator tRNA(Met) + ADP + phosphate + CoA + H(+)</text>
        <dbReference type="Rhea" id="RHEA:43788"/>
        <dbReference type="Rhea" id="RHEA-COMP:10693"/>
        <dbReference type="Rhea" id="RHEA-COMP:10694"/>
        <dbReference type="ChEBI" id="CHEBI:15377"/>
        <dbReference type="ChEBI" id="CHEBI:15378"/>
        <dbReference type="ChEBI" id="CHEBI:30616"/>
        <dbReference type="ChEBI" id="CHEBI:43474"/>
        <dbReference type="ChEBI" id="CHEBI:57287"/>
        <dbReference type="ChEBI" id="CHEBI:57288"/>
        <dbReference type="ChEBI" id="CHEBI:74900"/>
        <dbReference type="ChEBI" id="CHEBI:82748"/>
        <dbReference type="ChEBI" id="CHEBI:456216"/>
        <dbReference type="EC" id="2.3.1.193"/>
    </reaction>
</comment>
<name>A0A2S0VW50_9ALTE</name>
<evidence type="ECO:0000313" key="11">
    <source>
        <dbReference type="EMBL" id="AWB68447.1"/>
    </source>
</evidence>
<keyword evidence="3 9" id="KW-0808">Transferase</keyword>
<reference evidence="11 12" key="1">
    <citation type="submission" date="2018-01" db="EMBL/GenBank/DDBJ databases">
        <title>Genome sequence of a Cantenovulum-like bacteria.</title>
        <authorList>
            <person name="Tan W.R."/>
            <person name="Lau N.-S."/>
            <person name="Go F."/>
            <person name="Amirul A.-A.A."/>
        </authorList>
    </citation>
    <scope>NUCLEOTIDE SEQUENCE [LARGE SCALE GENOMIC DNA]</scope>
    <source>
        <strain evidence="11 12">CCB-QB4</strain>
    </source>
</reference>
<evidence type="ECO:0000256" key="8">
    <source>
        <dbReference type="ARBA" id="ARBA00023315"/>
    </source>
</evidence>
<dbReference type="InterPro" id="IPR032672">
    <property type="entry name" value="TmcA/NAT10/Kre33"/>
</dbReference>
<dbReference type="GO" id="GO:0000049">
    <property type="term" value="F:tRNA binding"/>
    <property type="evidence" value="ECO:0007669"/>
    <property type="project" value="UniProtKB-UniRule"/>
</dbReference>
<dbReference type="GO" id="GO:0005524">
    <property type="term" value="F:ATP binding"/>
    <property type="evidence" value="ECO:0007669"/>
    <property type="project" value="UniProtKB-UniRule"/>
</dbReference>
<dbReference type="InterPro" id="IPR007807">
    <property type="entry name" value="TcmA/NAT10_helicase"/>
</dbReference>
<dbReference type="SUPFAM" id="SSF55729">
    <property type="entry name" value="Acyl-CoA N-acyltransferases (Nat)"/>
    <property type="match status" value="1"/>
</dbReference>
<feature type="binding site" evidence="9">
    <location>
        <position position="215"/>
    </location>
    <ligand>
        <name>ATP</name>
        <dbReference type="ChEBI" id="CHEBI:30616"/>
    </ligand>
</feature>
<organism evidence="11 12">
    <name type="scientific">Saccharobesus litoralis</name>
    <dbReference type="NCBI Taxonomy" id="2172099"/>
    <lineage>
        <taxon>Bacteria</taxon>
        <taxon>Pseudomonadati</taxon>
        <taxon>Pseudomonadota</taxon>
        <taxon>Gammaproteobacteria</taxon>
        <taxon>Alteromonadales</taxon>
        <taxon>Alteromonadaceae</taxon>
        <taxon>Saccharobesus</taxon>
    </lineage>
</organism>
<keyword evidence="8 9" id="KW-0012">Acyltransferase</keyword>
<comment type="function">
    <text evidence="9">Catalyzes the formation of N(4)-acetylcytidine (ac(4)C) at the wobble position of tRNA(Met), by using acetyl-CoA as an acetyl donor and ATP (or GTP).</text>
</comment>
<feature type="binding site" evidence="9">
    <location>
        <position position="378"/>
    </location>
    <ligand>
        <name>ATP</name>
        <dbReference type="ChEBI" id="CHEBI:30616"/>
    </ligand>
</feature>
<dbReference type="GO" id="GO:0002101">
    <property type="term" value="P:tRNA wobble cytosine modification"/>
    <property type="evidence" value="ECO:0007669"/>
    <property type="project" value="UniProtKB-UniRule"/>
</dbReference>
<dbReference type="PANTHER" id="PTHR10925:SF5">
    <property type="entry name" value="RNA CYTIDINE ACETYLTRANSFERASE"/>
    <property type="match status" value="1"/>
</dbReference>
<evidence type="ECO:0000256" key="2">
    <source>
        <dbReference type="ARBA" id="ARBA00022555"/>
    </source>
</evidence>
<dbReference type="Pfam" id="PF05127">
    <property type="entry name" value="NAT10_TcmA_helicase"/>
    <property type="match status" value="1"/>
</dbReference>
<dbReference type="SUPFAM" id="SSF52540">
    <property type="entry name" value="P-loop containing nucleoside triphosphate hydrolases"/>
    <property type="match status" value="1"/>
</dbReference>
<dbReference type="InterPro" id="IPR016181">
    <property type="entry name" value="Acyl_CoA_acyltransferase"/>
</dbReference>
<gene>
    <name evidence="9" type="primary">tmcA</name>
    <name evidence="11" type="ORF">C2869_19450</name>
</gene>
<dbReference type="KEGG" id="cate:C2869_19450"/>
<dbReference type="InterPro" id="IPR000182">
    <property type="entry name" value="GNAT_dom"/>
</dbReference>
<proteinExistence type="inferred from homology"/>
<dbReference type="InterPro" id="IPR013562">
    <property type="entry name" value="TmcA/NAT10_N"/>
</dbReference>
<dbReference type="GO" id="GO:0051391">
    <property type="term" value="P:tRNA acetylation"/>
    <property type="evidence" value="ECO:0007669"/>
    <property type="project" value="UniProtKB-UniRule"/>
</dbReference>
<dbReference type="GO" id="GO:1990883">
    <property type="term" value="F:18S rRNA cytidine N-acetyltransferase activity"/>
    <property type="evidence" value="ECO:0007669"/>
    <property type="project" value="TreeGrafter"/>
</dbReference>
<dbReference type="InterPro" id="IPR033442">
    <property type="entry name" value="TmcA_tRNA_bind"/>
</dbReference>
<dbReference type="HAMAP" id="MF_01886">
    <property type="entry name" value="tRNA_acetyltr_TmcA"/>
    <property type="match status" value="1"/>
</dbReference>
<evidence type="ECO:0000313" key="12">
    <source>
        <dbReference type="Proteomes" id="UP000244441"/>
    </source>
</evidence>
<dbReference type="GO" id="GO:0051392">
    <property type="term" value="F:tRNA cytidine N4-acetyltransferase activity"/>
    <property type="evidence" value="ECO:0007669"/>
    <property type="project" value="UniProtKB-UniRule"/>
</dbReference>
<evidence type="ECO:0000256" key="7">
    <source>
        <dbReference type="ARBA" id="ARBA00022884"/>
    </source>
</evidence>
<evidence type="ECO:0000259" key="10">
    <source>
        <dbReference type="PROSITE" id="PS51186"/>
    </source>
</evidence>
<dbReference type="EC" id="2.3.1.193" evidence="9"/>
<dbReference type="CDD" id="cd04301">
    <property type="entry name" value="NAT_SF"/>
    <property type="match status" value="1"/>
</dbReference>
<comment type="subcellular location">
    <subcellularLocation>
        <location evidence="9">Cytoplasm</location>
    </subcellularLocation>
</comment>
<keyword evidence="5 9" id="KW-0547">Nucleotide-binding</keyword>
<protein>
    <recommendedName>
        <fullName evidence="9">tRNA(Met) cytidine acetyltransferase TmcA</fullName>
        <ecNumber evidence="9">2.3.1.193</ecNumber>
    </recommendedName>
</protein>
<evidence type="ECO:0000256" key="9">
    <source>
        <dbReference type="HAMAP-Rule" id="MF_01886"/>
    </source>
</evidence>
<dbReference type="Gene3D" id="3.40.630.30">
    <property type="match status" value="1"/>
</dbReference>
<evidence type="ECO:0000256" key="5">
    <source>
        <dbReference type="ARBA" id="ARBA00022741"/>
    </source>
</evidence>
<dbReference type="AlphaFoldDB" id="A0A2S0VW50"/>
<dbReference type="PROSITE" id="PS51186">
    <property type="entry name" value="GNAT"/>
    <property type="match status" value="1"/>
</dbReference>
<dbReference type="GO" id="GO:1904812">
    <property type="term" value="P:rRNA acetylation involved in maturation of SSU-rRNA"/>
    <property type="evidence" value="ECO:0007669"/>
    <property type="project" value="TreeGrafter"/>
</dbReference>
<dbReference type="Gene3D" id="3.40.50.11040">
    <property type="match status" value="1"/>
</dbReference>
<keyword evidence="6 9" id="KW-0067">ATP-binding</keyword>
<dbReference type="EMBL" id="CP026604">
    <property type="protein sequence ID" value="AWB68447.1"/>
    <property type="molecule type" value="Genomic_DNA"/>
</dbReference>
<evidence type="ECO:0000256" key="3">
    <source>
        <dbReference type="ARBA" id="ARBA00022679"/>
    </source>
</evidence>
<comment type="similarity">
    <text evidence="9">Belongs to the TmcA family.</text>
</comment>
<keyword evidence="4 9" id="KW-0819">tRNA processing</keyword>
<dbReference type="Pfam" id="PF08351">
    <property type="entry name" value="TmcA_N"/>
    <property type="match status" value="1"/>
</dbReference>
<keyword evidence="12" id="KW-1185">Reference proteome</keyword>
<feature type="domain" description="N-acetyltransferase" evidence="10">
    <location>
        <begin position="413"/>
        <end position="602"/>
    </location>
</feature>
<sequence length="735" mass="82647">MTTELQQLHQQLKLCGFRLPLLVTGEETQVNQLANELLISIQTHQNLNSILAVNSLTSFTPQANTTRISSNKFRHYLGHEFDCVLINGWQGFHVDAFAALSGTVKAGGLFILLMPELVSTSESELSAHKKGWDSFADPDRQRFLQWGVNSQDFKSNFLTFAQKYLLQSFIQIISQTTPILGNNHQQQVSIPERFKLGIPSLKSNFQLPGSITADQQNIIEQIHDSIAQDTGNNQQHFIIAANRGRGKSATLGMLAAQLVRKCKSHKPLTVGVTAPRMDCANQIQTWFQQKHPSEHELSFYALDVLAINKPQLDVLLVDEAAAIPVELLQQLTRQYKHVVFATTEHGYEGCGRGFTIRFKKWLARHFTQQSFRLINPIRWSPNDPLEECVNQLLLLDAEPAPSLKALSMSANSITTAWFSQQDMLQQTDLLRQAFGLLVQAHYRTTPSDLRYMLDCPTMRTVLMKSGNQVVGVALISLEGDLPSDLAQQVARGQRRPNGHLFAQTIAAQTGFYEFATLKGWRIVRIAIHPDMQHRGLGSQLLAFIDTACQQEKQDYLSTSFGLTLPLLKFWQKNQFSLVRLGQTPEASTGEYSAAMLRCISVTSDNYIAELRPIQLLDVQQQLTHRYVNLSLELKTALGKILANSAKMTMTTSRASQLAENFAQYHATLASCRLAIVKLINDQQCQQHFPLLTLATDPTIDHDQLILQFRLSGKKQLIRKLRSLTGELLNQIRPKN</sequence>
<comment type="caution">
    <text evidence="9">Lacks conserved residue(s) required for the propagation of feature annotation.</text>
</comment>
<dbReference type="RefSeq" id="WP_108604506.1">
    <property type="nucleotide sequence ID" value="NZ_CP026604.1"/>
</dbReference>
<dbReference type="OrthoDB" id="5578851at2"/>
<accession>A0A2S0VW50</accession>
<keyword evidence="1 9" id="KW-0963">Cytoplasm</keyword>
<dbReference type="Proteomes" id="UP000244441">
    <property type="component" value="Chromosome"/>
</dbReference>
<dbReference type="Pfam" id="PF13718">
    <property type="entry name" value="GNAT_acetyltr_2"/>
    <property type="match status" value="2"/>
</dbReference>
<evidence type="ECO:0000256" key="6">
    <source>
        <dbReference type="ARBA" id="ARBA00022840"/>
    </source>
</evidence>
<dbReference type="GO" id="GO:0005737">
    <property type="term" value="C:cytoplasm"/>
    <property type="evidence" value="ECO:0007669"/>
    <property type="project" value="UniProtKB-SubCell"/>
</dbReference>
<dbReference type="InterPro" id="IPR038321">
    <property type="entry name" value="TmcA_C_sf"/>
</dbReference>
<dbReference type="PANTHER" id="PTHR10925">
    <property type="entry name" value="N-ACETYLTRANSFERASE 10"/>
    <property type="match status" value="1"/>
</dbReference>
<dbReference type="Gene3D" id="1.20.120.890">
    <property type="entry name" value="tRNA(Met) cytidine acetyltransferase, tail domain"/>
    <property type="match status" value="1"/>
</dbReference>
<dbReference type="Pfam" id="PF17176">
    <property type="entry name" value="tRNA_bind_3"/>
    <property type="match status" value="1"/>
</dbReference>
<evidence type="ECO:0000256" key="1">
    <source>
        <dbReference type="ARBA" id="ARBA00022490"/>
    </source>
</evidence>
<dbReference type="Gene3D" id="3.40.50.300">
    <property type="entry name" value="P-loop containing nucleotide triphosphate hydrolases"/>
    <property type="match status" value="1"/>
</dbReference>
<dbReference type="InterPro" id="IPR024914">
    <property type="entry name" value="tRNA_acetyltr_TmcA"/>
</dbReference>
<dbReference type="InterPro" id="IPR027417">
    <property type="entry name" value="P-loop_NTPase"/>
</dbReference>
<keyword evidence="7 9" id="KW-0694">RNA-binding</keyword>
<evidence type="ECO:0000256" key="4">
    <source>
        <dbReference type="ARBA" id="ARBA00022694"/>
    </source>
</evidence>